<feature type="compositionally biased region" description="Low complexity" evidence="1">
    <location>
        <begin position="1856"/>
        <end position="1865"/>
    </location>
</feature>
<feature type="compositionally biased region" description="Low complexity" evidence="1">
    <location>
        <begin position="932"/>
        <end position="941"/>
    </location>
</feature>
<sequence>MDNNSDSCTPTTAHEPLIEAFTITFITTTTTATTTPIPPLAAVAETITATTTTTAMATTSQSILSSPSLHPLEQLPVTNTHARTQPSPSLPMSPPQADNPSSFPSSIFSSTLPSTPLQTTTETATHPLVNNSNTTTTSLDTSGTPASNTPFTTSNNNSSTLHTNNNTNTASNTVTGNYTEPKSNPTNNNSSNSSSNVSRHASSPSSSTTASDKSTKNVSPSVRKITTMTSGGKTLGFLGSLSPKSSKYKISNKKATALVNSSRPPSPTPPPSPLTNIAPPTTTLLATPLPPSPSPISPAFTQPEEASTPASQRPQSAVSFTMSSPSRKLSMDQSDSPRSGQQLHEQLQQQEQQQESPDPSKDKNDKKRAKDKDRHHSHFGQRLSKAIGLSSSSSKNQHQQRIRQLSVDSFLTINAVPNPTSGTTTTSEDSPQQQQSQPPQAQRQTGKPVPGKEKEKKGGIINHFLHRPRILSPNDGIKSKELIQNSAEGATQLGGSRAVLSGGQTNSFKFPDGPFAQSATNSEISLDSESHRRDGAHGSGSAAGEDSDMAALRRFQSRHRQDRGSSSSGKSLVDSLTAQNFRRRPSLIVDLMPLPSMQQHRHQHPSHQSIEDMVESPQELHPHHQPEDMERLNLYNHLGLQEIHYSTGTGEEPSELMIRQLYGGGSGPRKSYSSTFLLPGHVGTGSSTNSMGVPEHHGLRRASSPCANLSQLNTSITSNRSTLAAITTSPIAPSKSASSRLGKLGRFKFPSISMASIHRHKQGSLNGSSSSIQSSSDEQHHAMMFANFNNTRRSSLSIPFKSSMFEPPVTVPPPSPASQIHVSDSASTFASVNTVGMTTLGPSTVGSSSNHSSISSSYHVLDMVATGSSMGDSKKPRQSLAAFLEEQAHHPHHSSTNGMNGLPSTPSGASPSQQQQIFRPVLSNNDEAAGVQQRQEQQQQKQPHRHQRQQSRSLGKSFIGSEKFSANTTSTTGSIDGSSGSGSSTSSQHHHGLSLGFRSGLLRRSSRRTMSASHISSKSIFAQDSAATSHQEAETLAYQDLMGSQVRGGSEGGSNGVEVKSPLRHFKSDRDILSTALLHGLAAVDNQENRGGRDSCDSGEGTGDSGLDDVPSVVSSGSVVGQYLFGDELKNLSFGDRDSTLVKVDSAVDTTGAAIFETGSGLKTVPTNTVSDERLTLAPVMISTTPTPSPASATMTVPDSDRALLSKLLSGKKKSDSFLPSAKDSTLCTQTLPTSTSSLNIASTSPTHLYTTDTTPTAGSIMIPRDRKLTLGSKISPNTKQQETPITPTPPTFVPRSPAAVAASRKFPGSPGYSSSSPPSYSTHPPILGPQMPAAGTPTKSKFSILGTSATPSSGFSYLQSRPSLSLTMASSATSSKNHGVGPLSISPSAPFMPHHSSSTPLPGKSSNGLGSSGSPIPHLEPRSAVVDYRPAIHYKRQRSMSLQDADLLTADQFIALMPDDTPTKRRFSSEETLQDNNSWAMNLKVKNVPLPDPPTTLRSLHSNLKTKCDLVLKHLAAVSAPASSIPLTFTQQQQQREEQTQQQGLSVPRYMASTTTAASLGPSPTFSSSNLTLSSLSLSGLESLSASTAELTRKLAEDNDVSLAVTPSEQILICVHGMGEKQGSSAFKEDGTGSRRVSVDYTHSQRRGNEQSITSSAAPGGIRPKKSSLVVSESNSGSEGGFRTVEAASTDNSTEPSQDGSAPIDVDQIDVVEAVGMLFNEMDQIMTRMAEMLAKYISADQFSNLLKESDEICYQAQEVCRVELDRRCRQRHQQLRQQPQQHQQHQQQQQAPERDAEVTVEVVQEHKTAVEQQASGAQHQPQLYPQKLAVNKESKTSENASDPPRQGQPDPLPVQQCSSQQSPSTDVAATTEPVETPGVGLEATGDDDERQVKKKDSKDRIRHRRDRNHYKHQYRYQPQGRKPGDADANGEMSSEEYQGAVYGYIRTVLATAETVMAEYMRTYNRMLVVPTNGYRIEGCNDLKKIERSLRPDHPHMPPISITTPSSGSFQQPSLMSRVSAVQNATTDETTLPKRIAPQTPTTTSADQTSLNPSGSISATTASDTHPTPSPTMDIFSPSNASPGGQAMVRVKSLPEGKDEWAALQKRKEMGSSPGVAGAISMGTPAAVGISVGTGAGIGGGIGGIGATGASAGMATGSGIAMMGEYSKEHMGHEAYYYRNWFLGKEHRTFVGQVEGLGTVIISIIKDMVVPTEARPQLPSRSSTGPNSLMHHSSFAALASTGVGGSGSNTHSARSEVEAIMEMEWAAVA</sequence>
<dbReference type="OrthoDB" id="2449881at2759"/>
<feature type="compositionally biased region" description="Low complexity" evidence="1">
    <location>
        <begin position="1776"/>
        <end position="1791"/>
    </location>
</feature>
<evidence type="ECO:0000313" key="3">
    <source>
        <dbReference type="Proteomes" id="UP000078512"/>
    </source>
</evidence>
<feature type="region of interest" description="Disordered" evidence="1">
    <location>
        <begin position="1992"/>
        <end position="2086"/>
    </location>
</feature>
<feature type="compositionally biased region" description="Polar residues" evidence="1">
    <location>
        <begin position="304"/>
        <end position="340"/>
    </location>
</feature>
<feature type="compositionally biased region" description="Low complexity" evidence="1">
    <location>
        <begin position="1308"/>
        <end position="1322"/>
    </location>
</feature>
<feature type="region of interest" description="Disordered" evidence="1">
    <location>
        <begin position="1529"/>
        <end position="1548"/>
    </location>
</feature>
<feature type="region of interest" description="Disordered" evidence="1">
    <location>
        <begin position="504"/>
        <end position="578"/>
    </location>
</feature>
<feature type="region of interest" description="Disordered" evidence="1">
    <location>
        <begin position="887"/>
        <end position="1016"/>
    </location>
</feature>
<feature type="compositionally biased region" description="Basic and acidic residues" evidence="1">
    <location>
        <begin position="1793"/>
        <end position="1802"/>
    </location>
</feature>
<feature type="compositionally biased region" description="Low complexity" evidence="1">
    <location>
        <begin position="764"/>
        <end position="776"/>
    </location>
</feature>
<feature type="compositionally biased region" description="Basic and acidic residues" evidence="1">
    <location>
        <begin position="1891"/>
        <end position="1900"/>
    </location>
</feature>
<organism evidence="2 3">
    <name type="scientific">Linnemannia elongata AG-77</name>
    <dbReference type="NCBI Taxonomy" id="1314771"/>
    <lineage>
        <taxon>Eukaryota</taxon>
        <taxon>Fungi</taxon>
        <taxon>Fungi incertae sedis</taxon>
        <taxon>Mucoromycota</taxon>
        <taxon>Mortierellomycotina</taxon>
        <taxon>Mortierellomycetes</taxon>
        <taxon>Mortierellales</taxon>
        <taxon>Mortierellaceae</taxon>
        <taxon>Linnemannia</taxon>
    </lineage>
</organism>
<feature type="compositionally biased region" description="Polar residues" evidence="1">
    <location>
        <begin position="395"/>
        <end position="422"/>
    </location>
</feature>
<dbReference type="Proteomes" id="UP000078512">
    <property type="component" value="Unassembled WGS sequence"/>
</dbReference>
<feature type="region of interest" description="Disordered" evidence="1">
    <location>
        <begin position="1272"/>
        <end position="1346"/>
    </location>
</feature>
<feature type="region of interest" description="Disordered" evidence="1">
    <location>
        <begin position="80"/>
        <end position="475"/>
    </location>
</feature>
<evidence type="ECO:0000313" key="2">
    <source>
        <dbReference type="EMBL" id="OAQ34379.1"/>
    </source>
</evidence>
<name>A0A197KDB0_9FUNG</name>
<feature type="compositionally biased region" description="Basic and acidic residues" evidence="1">
    <location>
        <begin position="358"/>
        <end position="374"/>
    </location>
</feature>
<feature type="compositionally biased region" description="Polar residues" evidence="1">
    <location>
        <begin position="218"/>
        <end position="232"/>
    </location>
</feature>
<feature type="compositionally biased region" description="Polar residues" evidence="1">
    <location>
        <begin position="1273"/>
        <end position="1283"/>
    </location>
</feature>
<feature type="compositionally biased region" description="Basic and acidic residues" evidence="1">
    <location>
        <begin position="1087"/>
        <end position="1096"/>
    </location>
</feature>
<feature type="compositionally biased region" description="Low complexity" evidence="1">
    <location>
        <begin position="423"/>
        <end position="449"/>
    </location>
</feature>
<feature type="compositionally biased region" description="Low complexity" evidence="1">
    <location>
        <begin position="1668"/>
        <end position="1678"/>
    </location>
</feature>
<dbReference type="InterPro" id="IPR018247">
    <property type="entry name" value="EF_Hand_1_Ca_BS"/>
</dbReference>
<feature type="compositionally biased region" description="Low complexity" evidence="1">
    <location>
        <begin position="341"/>
        <end position="357"/>
    </location>
</feature>
<feature type="region of interest" description="Disordered" evidence="1">
    <location>
        <begin position="1623"/>
        <end position="1705"/>
    </location>
</feature>
<feature type="compositionally biased region" description="Polar residues" evidence="1">
    <location>
        <begin position="517"/>
        <end position="527"/>
    </location>
</feature>
<proteinExistence type="predicted"/>
<feature type="compositionally biased region" description="Low complexity" evidence="1">
    <location>
        <begin position="100"/>
        <end position="212"/>
    </location>
</feature>
<feature type="compositionally biased region" description="Low complexity" evidence="1">
    <location>
        <begin position="274"/>
        <end position="287"/>
    </location>
</feature>
<dbReference type="PROSITE" id="PS00018">
    <property type="entry name" value="EF_HAND_1"/>
    <property type="match status" value="1"/>
</dbReference>
<feature type="region of interest" description="Disordered" evidence="1">
    <location>
        <begin position="1833"/>
        <end position="1933"/>
    </location>
</feature>
<feature type="compositionally biased region" description="Polar residues" evidence="1">
    <location>
        <begin position="2008"/>
        <end position="2030"/>
    </location>
</feature>
<feature type="compositionally biased region" description="Polar residues" evidence="1">
    <location>
        <begin position="2039"/>
        <end position="2067"/>
    </location>
</feature>
<feature type="compositionally biased region" description="Low complexity" evidence="1">
    <location>
        <begin position="968"/>
        <end position="1003"/>
    </location>
</feature>
<dbReference type="Gene3D" id="3.30.1120.160">
    <property type="match status" value="1"/>
</dbReference>
<feature type="compositionally biased region" description="Polar residues" evidence="1">
    <location>
        <begin position="1688"/>
        <end position="1701"/>
    </location>
</feature>
<reference evidence="2 3" key="1">
    <citation type="submission" date="2016-05" db="EMBL/GenBank/DDBJ databases">
        <title>Genome sequencing reveals origins of a unique bacterial endosymbiosis in the earliest lineages of terrestrial Fungi.</title>
        <authorList>
            <consortium name="DOE Joint Genome Institute"/>
            <person name="Uehling J."/>
            <person name="Gryganskyi A."/>
            <person name="Hameed K."/>
            <person name="Tschaplinski T."/>
            <person name="Misztal P."/>
            <person name="Wu S."/>
            <person name="Desiro A."/>
            <person name="Vande Pol N."/>
            <person name="Du Z.-Y."/>
            <person name="Zienkiewicz A."/>
            <person name="Zienkiewicz K."/>
            <person name="Morin E."/>
            <person name="Tisserant E."/>
            <person name="Splivallo R."/>
            <person name="Hainaut M."/>
            <person name="Henrissat B."/>
            <person name="Ohm R."/>
            <person name="Kuo A."/>
            <person name="Yan J."/>
            <person name="Lipzen A."/>
            <person name="Nolan M."/>
            <person name="Labutti K."/>
            <person name="Barry K."/>
            <person name="Goldstein A."/>
            <person name="Labbe J."/>
            <person name="Schadt C."/>
            <person name="Tuskan G."/>
            <person name="Grigoriev I."/>
            <person name="Martin F."/>
            <person name="Vilgalys R."/>
            <person name="Bonito G."/>
        </authorList>
    </citation>
    <scope>NUCLEOTIDE SEQUENCE [LARGE SCALE GENOMIC DNA]</scope>
    <source>
        <strain evidence="2 3">AG-77</strain>
    </source>
</reference>
<protein>
    <submittedName>
        <fullName evidence="2">Uncharacterized protein</fullName>
    </submittedName>
</protein>
<gene>
    <name evidence="2" type="ORF">K457DRAFT_763853</name>
</gene>
<evidence type="ECO:0000256" key="1">
    <source>
        <dbReference type="SAM" id="MobiDB-lite"/>
    </source>
</evidence>
<feature type="compositionally biased region" description="Basic residues" evidence="1">
    <location>
        <begin position="1901"/>
        <end position="1915"/>
    </location>
</feature>
<keyword evidence="3" id="KW-1185">Reference proteome</keyword>
<feature type="compositionally biased region" description="Polar residues" evidence="1">
    <location>
        <begin position="894"/>
        <end position="926"/>
    </location>
</feature>
<dbReference type="EMBL" id="KV442017">
    <property type="protein sequence ID" value="OAQ34379.1"/>
    <property type="molecule type" value="Genomic_DNA"/>
</dbReference>
<feature type="region of interest" description="Disordered" evidence="1">
    <location>
        <begin position="1370"/>
        <end position="1422"/>
    </location>
</feature>
<accession>A0A197KDB0</accession>
<feature type="region of interest" description="Disordered" evidence="1">
    <location>
        <begin position="1085"/>
        <end position="1112"/>
    </location>
</feature>
<feature type="region of interest" description="Disordered" evidence="1">
    <location>
        <begin position="1774"/>
        <end position="1802"/>
    </location>
</feature>
<feature type="compositionally biased region" description="Low complexity" evidence="1">
    <location>
        <begin position="1401"/>
        <end position="1418"/>
    </location>
</feature>
<feature type="compositionally biased region" description="Pro residues" evidence="1">
    <location>
        <begin position="264"/>
        <end position="273"/>
    </location>
</feature>
<feature type="region of interest" description="Disordered" evidence="1">
    <location>
        <begin position="759"/>
        <end position="778"/>
    </location>
</feature>